<keyword evidence="2" id="KW-1185">Reference proteome</keyword>
<reference evidence="1 2" key="1">
    <citation type="submission" date="2018-09" db="EMBL/GenBank/DDBJ databases">
        <title>Genome sequencing of strain 1JSPR-7.</title>
        <authorList>
            <person name="Heo J."/>
            <person name="Kim S.-J."/>
            <person name="Kwon S.-W."/>
        </authorList>
    </citation>
    <scope>NUCLEOTIDE SEQUENCE [LARGE SCALE GENOMIC DNA]</scope>
    <source>
        <strain evidence="1 2">1JSPR-7</strain>
    </source>
</reference>
<organism evidence="1 2">
    <name type="scientific">Lactococcus allomyrinae</name>
    <dbReference type="NCBI Taxonomy" id="2419773"/>
    <lineage>
        <taxon>Bacteria</taxon>
        <taxon>Bacillati</taxon>
        <taxon>Bacillota</taxon>
        <taxon>Bacilli</taxon>
        <taxon>Lactobacillales</taxon>
        <taxon>Streptococcaceae</taxon>
        <taxon>Lactococcus</taxon>
    </lineage>
</organism>
<protein>
    <submittedName>
        <fullName evidence="1">Uncharacterized protein</fullName>
    </submittedName>
</protein>
<dbReference type="Proteomes" id="UP000269374">
    <property type="component" value="Chromosome"/>
</dbReference>
<dbReference type="KEGG" id="lact:D7I46_04370"/>
<dbReference type="EMBL" id="CP032627">
    <property type="protein sequence ID" value="AYG00392.1"/>
    <property type="molecule type" value="Genomic_DNA"/>
</dbReference>
<dbReference type="RefSeq" id="WP_120771780.1">
    <property type="nucleotide sequence ID" value="NZ_CP032627.1"/>
</dbReference>
<evidence type="ECO:0000313" key="1">
    <source>
        <dbReference type="EMBL" id="AYG00392.1"/>
    </source>
</evidence>
<accession>A0A387BEA2</accession>
<dbReference type="AlphaFoldDB" id="A0A387BEA2"/>
<sequence>MTYLHYFIESQYPRSNQLIKKNRIQIYNAENWQNGFSTVSKIQDRKKSASYITKYITKELIEIPSAFHQPRYFVSLSLKQLEISLKLLPDDYFKGFKPSFITDNKNLASIEFEAVVSIYQLDISEEGELTQFFSRNSLET</sequence>
<gene>
    <name evidence="1" type="ORF">D7I46_04370</name>
</gene>
<proteinExistence type="predicted"/>
<dbReference type="OrthoDB" id="9811391at2"/>
<name>A0A387BEA2_9LACT</name>
<evidence type="ECO:0000313" key="2">
    <source>
        <dbReference type="Proteomes" id="UP000269374"/>
    </source>
</evidence>